<keyword evidence="2" id="KW-1185">Reference proteome</keyword>
<name>A0ABD2PXF4_9PLAT</name>
<proteinExistence type="predicted"/>
<dbReference type="Proteomes" id="UP001626550">
    <property type="component" value="Unassembled WGS sequence"/>
</dbReference>
<comment type="caution">
    <text evidence="1">The sequence shown here is derived from an EMBL/GenBank/DDBJ whole genome shotgun (WGS) entry which is preliminary data.</text>
</comment>
<evidence type="ECO:0000313" key="1">
    <source>
        <dbReference type="EMBL" id="KAL3312113.1"/>
    </source>
</evidence>
<accession>A0ABD2PXF4</accession>
<dbReference type="EMBL" id="JBJKFK010001850">
    <property type="protein sequence ID" value="KAL3312113.1"/>
    <property type="molecule type" value="Genomic_DNA"/>
</dbReference>
<sequence length="189" mass="21139">MGANSRPIRQIRKPVKMWDCIDEDLGLDLSLDSNDSSTSKSGSILRRSLSCLSPNGCICVAKSTELSWNTGRHSKNGMLESDCYFDVAQEKKAERRREKSRYAAQLRRNKEAQVLFRMQQQIARLSQGYYSVFASKLPASDLLALETSSQASGSAEEQRSLVNMEKSAIIRLAAHILCLRNSLPSTYLT</sequence>
<gene>
    <name evidence="1" type="ORF">Ciccas_009300</name>
</gene>
<protein>
    <recommendedName>
        <fullName evidence="3">BZIP domain-containing protein</fullName>
    </recommendedName>
</protein>
<evidence type="ECO:0000313" key="2">
    <source>
        <dbReference type="Proteomes" id="UP001626550"/>
    </source>
</evidence>
<dbReference type="AlphaFoldDB" id="A0ABD2PXF4"/>
<evidence type="ECO:0008006" key="3">
    <source>
        <dbReference type="Google" id="ProtNLM"/>
    </source>
</evidence>
<organism evidence="1 2">
    <name type="scientific">Cichlidogyrus casuarinus</name>
    <dbReference type="NCBI Taxonomy" id="1844966"/>
    <lineage>
        <taxon>Eukaryota</taxon>
        <taxon>Metazoa</taxon>
        <taxon>Spiralia</taxon>
        <taxon>Lophotrochozoa</taxon>
        <taxon>Platyhelminthes</taxon>
        <taxon>Monogenea</taxon>
        <taxon>Monopisthocotylea</taxon>
        <taxon>Dactylogyridea</taxon>
        <taxon>Ancyrocephalidae</taxon>
        <taxon>Cichlidogyrus</taxon>
    </lineage>
</organism>
<reference evidence="1 2" key="1">
    <citation type="submission" date="2024-11" db="EMBL/GenBank/DDBJ databases">
        <title>Adaptive evolution of stress response genes in parasites aligns with host niche diversity.</title>
        <authorList>
            <person name="Hahn C."/>
            <person name="Resl P."/>
        </authorList>
    </citation>
    <scope>NUCLEOTIDE SEQUENCE [LARGE SCALE GENOMIC DNA]</scope>
    <source>
        <strain evidence="1">EGGRZ-B1_66</strain>
        <tissue evidence="1">Body</tissue>
    </source>
</reference>